<dbReference type="InterPro" id="IPR002925">
    <property type="entry name" value="Dienelactn_hydro"/>
</dbReference>
<keyword evidence="3" id="KW-1185">Reference proteome</keyword>
<evidence type="ECO:0000259" key="1">
    <source>
        <dbReference type="Pfam" id="PF01738"/>
    </source>
</evidence>
<dbReference type="PANTHER" id="PTHR46623">
    <property type="entry name" value="CARBOXYMETHYLENEBUTENOLIDASE-RELATED"/>
    <property type="match status" value="1"/>
</dbReference>
<dbReference type="SUPFAM" id="SSF53474">
    <property type="entry name" value="alpha/beta-Hydrolases"/>
    <property type="match status" value="1"/>
</dbReference>
<dbReference type="EMBL" id="PJMW01000002">
    <property type="protein sequence ID" value="PKV78453.1"/>
    <property type="molecule type" value="Genomic_DNA"/>
</dbReference>
<dbReference type="Pfam" id="PF01738">
    <property type="entry name" value="DLH"/>
    <property type="match status" value="1"/>
</dbReference>
<protein>
    <submittedName>
        <fullName evidence="2">Carboxymethylenebutenolidase</fullName>
    </submittedName>
</protein>
<proteinExistence type="predicted"/>
<feature type="domain" description="Dienelactone hydrolase" evidence="1">
    <location>
        <begin position="56"/>
        <end position="259"/>
    </location>
</feature>
<dbReference type="GO" id="GO:0016787">
    <property type="term" value="F:hydrolase activity"/>
    <property type="evidence" value="ECO:0007669"/>
    <property type="project" value="InterPro"/>
</dbReference>
<dbReference type="Proteomes" id="UP000233766">
    <property type="component" value="Unassembled WGS sequence"/>
</dbReference>
<evidence type="ECO:0000313" key="2">
    <source>
        <dbReference type="EMBL" id="PKV78453.1"/>
    </source>
</evidence>
<organism evidence="2 3">
    <name type="scientific">Nocardia fluminea</name>
    <dbReference type="NCBI Taxonomy" id="134984"/>
    <lineage>
        <taxon>Bacteria</taxon>
        <taxon>Bacillati</taxon>
        <taxon>Actinomycetota</taxon>
        <taxon>Actinomycetes</taxon>
        <taxon>Mycobacteriales</taxon>
        <taxon>Nocardiaceae</taxon>
        <taxon>Nocardia</taxon>
    </lineage>
</organism>
<dbReference type="Gene3D" id="3.40.50.1820">
    <property type="entry name" value="alpha/beta hydrolase"/>
    <property type="match status" value="1"/>
</dbReference>
<dbReference type="InterPro" id="IPR029058">
    <property type="entry name" value="AB_hydrolase_fold"/>
</dbReference>
<dbReference type="PANTHER" id="PTHR46623:SF6">
    <property type="entry name" value="ALPHA_BETA-HYDROLASES SUPERFAMILY PROTEIN"/>
    <property type="match status" value="1"/>
</dbReference>
<sequence>MIGSRDMRRGRAGLPKSSSAAYAGLMPGTYDDVAPLRPVDADTAAEARRTAVPITVVEPERVARGGIVVLHESRDFSPQLRELMRALSLEGWIVVAPHLFDRIAGEQANEIFGDELFDDFDAGFDWLTRRGVFPDTIGVLGFDSAGTAAFLVAATRPIGAAVSVAAPGITEPLPDQNAALIDVAADLQAPWLGLFGADDPATPPEAVEQLREATAKANVASLTITYPGLSHRADRRDPEDDAATAIRIDSQTRIYDWFDSNLR</sequence>
<comment type="caution">
    <text evidence="2">The sequence shown here is derived from an EMBL/GenBank/DDBJ whole genome shotgun (WGS) entry which is preliminary data.</text>
</comment>
<evidence type="ECO:0000313" key="3">
    <source>
        <dbReference type="Proteomes" id="UP000233766"/>
    </source>
</evidence>
<dbReference type="AlphaFoldDB" id="A0A2N3VA07"/>
<reference evidence="2 3" key="1">
    <citation type="submission" date="2017-12" db="EMBL/GenBank/DDBJ databases">
        <title>Sequencing the genomes of 1000 Actinobacteria strains.</title>
        <authorList>
            <person name="Klenk H.-P."/>
        </authorList>
    </citation>
    <scope>NUCLEOTIDE SEQUENCE [LARGE SCALE GENOMIC DNA]</scope>
    <source>
        <strain evidence="2 3">DSM 44489</strain>
    </source>
</reference>
<accession>A0A2N3VA07</accession>
<gene>
    <name evidence="2" type="ORF">ATK86_2824</name>
</gene>
<dbReference type="InterPro" id="IPR051049">
    <property type="entry name" value="Dienelactone_hydrolase-like"/>
</dbReference>
<name>A0A2N3VA07_9NOCA</name>